<keyword evidence="3" id="KW-0813">Transport</keyword>
<dbReference type="RefSeq" id="WP_310763466.1">
    <property type="nucleotide sequence ID" value="NZ_CP134050.1"/>
</dbReference>
<accession>A0ABY9SWK1</accession>
<feature type="transmembrane region" description="Helical" evidence="8">
    <location>
        <begin position="215"/>
        <end position="238"/>
    </location>
</feature>
<evidence type="ECO:0000256" key="1">
    <source>
        <dbReference type="ARBA" id="ARBA00004141"/>
    </source>
</evidence>
<feature type="transmembrane region" description="Helical" evidence="8">
    <location>
        <begin position="336"/>
        <end position="356"/>
    </location>
</feature>
<feature type="transmembrane region" description="Helical" evidence="8">
    <location>
        <begin position="146"/>
        <end position="163"/>
    </location>
</feature>
<comment type="similarity">
    <text evidence="2">Belongs to the amino acid-polyamine-organocation (APC) superfamily. Spore germination protein (SGP) (TC 2.A.3.9) family.</text>
</comment>
<sequence length="368" mass="41014">MLEKGKISPMQAAMVLYPVIMSTAMVMGPSIMAKRALQDMWLTPVWASIAGLLAVWLAFQLHSRYPNMSVIEQSVQIVGTVPGKIIGLFYVYILLQINGFTVREYAEFIAFFLQETPLTVVSAVFVMVCAFAAYGGIEVIGRAGQFFFPFMVVPFLVMILLVMKDMEPQNILPFMENGLLPTLRAAVLPQGWFSEVFLLSFFLPSVSSEQKAKRVLILMLCSCVLTMVIANLTTLFLMGDSSIAMLFPLMDIARYISVASFFENLESGVMAILVIGVFIKVSIFYYATALAVAQWLQLSDYRVTVIPIGWMTVLFSFWGIANFSTVSEWNNLTIPFYLAFSFVIIPAVLLLLSVVFQRRSSAKRGEAG</sequence>
<feature type="transmembrane region" description="Helical" evidence="8">
    <location>
        <begin position="305"/>
        <end position="324"/>
    </location>
</feature>
<protein>
    <submittedName>
        <fullName evidence="9">Endospore germination permease</fullName>
    </submittedName>
</protein>
<keyword evidence="4" id="KW-0309">Germination</keyword>
<evidence type="ECO:0000256" key="5">
    <source>
        <dbReference type="ARBA" id="ARBA00022692"/>
    </source>
</evidence>
<evidence type="ECO:0000313" key="10">
    <source>
        <dbReference type="Proteomes" id="UP001256827"/>
    </source>
</evidence>
<dbReference type="InterPro" id="IPR004761">
    <property type="entry name" value="Spore_GerAB"/>
</dbReference>
<feature type="transmembrane region" description="Helical" evidence="8">
    <location>
        <begin position="117"/>
        <end position="134"/>
    </location>
</feature>
<keyword evidence="10" id="KW-1185">Reference proteome</keyword>
<evidence type="ECO:0000256" key="8">
    <source>
        <dbReference type="SAM" id="Phobius"/>
    </source>
</evidence>
<comment type="subcellular location">
    <subcellularLocation>
        <location evidence="1">Membrane</location>
        <topology evidence="1">Multi-pass membrane protein</topology>
    </subcellularLocation>
</comment>
<evidence type="ECO:0000256" key="4">
    <source>
        <dbReference type="ARBA" id="ARBA00022544"/>
    </source>
</evidence>
<keyword evidence="6 8" id="KW-1133">Transmembrane helix</keyword>
<name>A0ABY9SWK1_BREBE</name>
<feature type="transmembrane region" description="Helical" evidence="8">
    <location>
        <begin position="269"/>
        <end position="293"/>
    </location>
</feature>
<evidence type="ECO:0000256" key="7">
    <source>
        <dbReference type="ARBA" id="ARBA00023136"/>
    </source>
</evidence>
<dbReference type="NCBIfam" id="TIGR00912">
    <property type="entry name" value="2A0309"/>
    <property type="match status" value="1"/>
</dbReference>
<dbReference type="Proteomes" id="UP001256827">
    <property type="component" value="Chromosome"/>
</dbReference>
<evidence type="ECO:0000256" key="3">
    <source>
        <dbReference type="ARBA" id="ARBA00022448"/>
    </source>
</evidence>
<feature type="transmembrane region" description="Helical" evidence="8">
    <location>
        <begin position="183"/>
        <end position="203"/>
    </location>
</feature>
<keyword evidence="5 8" id="KW-0812">Transmembrane</keyword>
<reference evidence="9 10" key="1">
    <citation type="submission" date="2023-09" db="EMBL/GenBank/DDBJ databases">
        <title>Complete Genome and Methylome dissection of Bacillus brevis NEB573 original source of BbsI restriction endonuclease.</title>
        <authorList>
            <person name="Fomenkov A."/>
            <person name="Roberts R.D."/>
        </authorList>
    </citation>
    <scope>NUCLEOTIDE SEQUENCE [LARGE SCALE GENOMIC DNA]</scope>
    <source>
        <strain evidence="9 10">NEB573</strain>
    </source>
</reference>
<dbReference type="Pfam" id="PF03845">
    <property type="entry name" value="Spore_permease"/>
    <property type="match status" value="1"/>
</dbReference>
<evidence type="ECO:0000313" key="9">
    <source>
        <dbReference type="EMBL" id="WNC12196.1"/>
    </source>
</evidence>
<dbReference type="EMBL" id="CP134050">
    <property type="protein sequence ID" value="WNC12196.1"/>
    <property type="molecule type" value="Genomic_DNA"/>
</dbReference>
<evidence type="ECO:0000256" key="6">
    <source>
        <dbReference type="ARBA" id="ARBA00022989"/>
    </source>
</evidence>
<feature type="transmembrane region" description="Helical" evidence="8">
    <location>
        <begin position="45"/>
        <end position="63"/>
    </location>
</feature>
<proteinExistence type="inferred from homology"/>
<dbReference type="PANTHER" id="PTHR34975">
    <property type="entry name" value="SPORE GERMINATION PROTEIN A2"/>
    <property type="match status" value="1"/>
</dbReference>
<dbReference type="PANTHER" id="PTHR34975:SF2">
    <property type="entry name" value="SPORE GERMINATION PROTEIN A2"/>
    <property type="match status" value="1"/>
</dbReference>
<keyword evidence="7 8" id="KW-0472">Membrane</keyword>
<evidence type="ECO:0000256" key="2">
    <source>
        <dbReference type="ARBA" id="ARBA00007998"/>
    </source>
</evidence>
<organism evidence="9 10">
    <name type="scientific">Brevibacillus brevis</name>
    <name type="common">Bacillus brevis</name>
    <dbReference type="NCBI Taxonomy" id="1393"/>
    <lineage>
        <taxon>Bacteria</taxon>
        <taxon>Bacillati</taxon>
        <taxon>Bacillota</taxon>
        <taxon>Bacilli</taxon>
        <taxon>Bacillales</taxon>
        <taxon>Paenibacillaceae</taxon>
        <taxon>Brevibacillus</taxon>
    </lineage>
</organism>
<gene>
    <name evidence="9" type="ORF">RGB73_15740</name>
</gene>
<feature type="transmembrane region" description="Helical" evidence="8">
    <location>
        <begin position="12"/>
        <end position="33"/>
    </location>
</feature>
<feature type="transmembrane region" description="Helical" evidence="8">
    <location>
        <begin position="75"/>
        <end position="97"/>
    </location>
</feature>